<dbReference type="PANTHER" id="PTHR43003:SF13">
    <property type="entry name" value="DNA-3-METHYLADENINE GLYCOSYLASE 2"/>
    <property type="match status" value="1"/>
</dbReference>
<dbReference type="InterPro" id="IPR037046">
    <property type="entry name" value="AlkA_N_sf"/>
</dbReference>
<dbReference type="InterPro" id="IPR009057">
    <property type="entry name" value="Homeodomain-like_sf"/>
</dbReference>
<dbReference type="SUPFAM" id="SSF46689">
    <property type="entry name" value="Homeodomain-like"/>
    <property type="match status" value="1"/>
</dbReference>
<dbReference type="InterPro" id="IPR004026">
    <property type="entry name" value="Ada_DNA_repair_Zn-bd"/>
</dbReference>
<reference evidence="10" key="1">
    <citation type="journal article" date="2019" name="Int. J. Syst. Evol. Microbiol.">
        <title>The Global Catalogue of Microorganisms (GCM) 10K type strain sequencing project: providing services to taxonomists for standard genome sequencing and annotation.</title>
        <authorList>
            <consortium name="The Broad Institute Genomics Platform"/>
            <consortium name="The Broad Institute Genome Sequencing Center for Infectious Disease"/>
            <person name="Wu L."/>
            <person name="Ma J."/>
        </authorList>
    </citation>
    <scope>NUCLEOTIDE SEQUENCE [LARGE SCALE GENOMIC DNA]</scope>
    <source>
        <strain evidence="10">KCTC 42953</strain>
    </source>
</reference>
<dbReference type="Proteomes" id="UP001595533">
    <property type="component" value="Unassembled WGS sequence"/>
</dbReference>
<keyword evidence="10" id="KW-1185">Reference proteome</keyword>
<dbReference type="Pfam" id="PF02805">
    <property type="entry name" value="Ada_Zn_binding"/>
    <property type="match status" value="1"/>
</dbReference>
<evidence type="ECO:0000256" key="1">
    <source>
        <dbReference type="ARBA" id="ARBA00001947"/>
    </source>
</evidence>
<dbReference type="SMART" id="SM01009">
    <property type="entry name" value="AlkA_N"/>
    <property type="match status" value="1"/>
</dbReference>
<comment type="cofactor">
    <cofactor evidence="1">
        <name>Zn(2+)</name>
        <dbReference type="ChEBI" id="CHEBI:29105"/>
    </cofactor>
</comment>
<dbReference type="SUPFAM" id="SSF57884">
    <property type="entry name" value="Ada DNA repair protein, N-terminal domain (N-Ada 10)"/>
    <property type="match status" value="1"/>
</dbReference>
<comment type="caution">
    <text evidence="9">The sequence shown here is derived from an EMBL/GenBank/DDBJ whole genome shotgun (WGS) entry which is preliminary data.</text>
</comment>
<dbReference type="InterPro" id="IPR010316">
    <property type="entry name" value="AlkA_N"/>
</dbReference>
<feature type="domain" description="HTH araC/xylS-type" evidence="8">
    <location>
        <begin position="92"/>
        <end position="190"/>
    </location>
</feature>
<dbReference type="InterPro" id="IPR051912">
    <property type="entry name" value="Alkylbase_DNA_Glycosylase/TA"/>
</dbReference>
<dbReference type="SUPFAM" id="SSF48150">
    <property type="entry name" value="DNA-glycosylase"/>
    <property type="match status" value="1"/>
</dbReference>
<dbReference type="SMART" id="SM00342">
    <property type="entry name" value="HTH_ARAC"/>
    <property type="match status" value="1"/>
</dbReference>
<name>A0ABV7J5N4_9GAMM</name>
<evidence type="ECO:0000313" key="9">
    <source>
        <dbReference type="EMBL" id="MFC3193269.1"/>
    </source>
</evidence>
<protein>
    <submittedName>
        <fullName evidence="9">DNA-3-methyladenine glycosylase 2 family protein</fullName>
    </submittedName>
</protein>
<keyword evidence="7" id="KW-0234">DNA repair</keyword>
<evidence type="ECO:0000256" key="6">
    <source>
        <dbReference type="ARBA" id="ARBA00023163"/>
    </source>
</evidence>
<dbReference type="InterPro" id="IPR035451">
    <property type="entry name" value="Ada-like_dom_sf"/>
</dbReference>
<keyword evidence="5" id="KW-0010">Activator</keyword>
<evidence type="ECO:0000256" key="5">
    <source>
        <dbReference type="ARBA" id="ARBA00023159"/>
    </source>
</evidence>
<evidence type="ECO:0000256" key="3">
    <source>
        <dbReference type="ARBA" id="ARBA00022763"/>
    </source>
</evidence>
<sequence length="459" mass="52112">MTAITDQQQTRLFQQARLARDARFDGRFFTAVKTTGIYCRSICPATPPKEHNVSYFRTATQAAAAGYRPCLRCRPDSAPGSAAWLGSQSVVQRAMRLIQQGWLNDHGLGELASYLGITDRYLRQLFQKNLGTAPKHFAQYHQCLFAKQLIHQTSLAMSEVALASGFNSVRRFNDCFKKMLLVTPSDIRRRSAEAQNSDLRLKLFYRPPYNWTAMHRFLSVRVLKGLEQLSESAYGRSISLNGQQGFFTATHLPTQHAFDVRLDWSDLSQLRTVVNQIRRVLDLESDAEHIRQHLQPLLPIAFQWHEGLRLPGTWSLFEAGVRAILGQQVSVSAACQLTQQLIDELGQKAHGRTYFPEPAVLENRSLDFLRMPGSRKQTLRNLAAHLLRYPDSEPADWASIKGIGPWTIQYTQLRGMGAPDIYLDGDAGVKKALRLFPADFDAQQAAPWRSYLTFQMWQQ</sequence>
<evidence type="ECO:0000256" key="2">
    <source>
        <dbReference type="ARBA" id="ARBA00022603"/>
    </source>
</evidence>
<accession>A0ABV7J5N4</accession>
<dbReference type="Gene3D" id="1.10.10.60">
    <property type="entry name" value="Homeodomain-like"/>
    <property type="match status" value="1"/>
</dbReference>
<gene>
    <name evidence="9" type="ORF">ACFODZ_03330</name>
</gene>
<organism evidence="9 10">
    <name type="scientific">Marinicella sediminis</name>
    <dbReference type="NCBI Taxonomy" id="1792834"/>
    <lineage>
        <taxon>Bacteria</taxon>
        <taxon>Pseudomonadati</taxon>
        <taxon>Pseudomonadota</taxon>
        <taxon>Gammaproteobacteria</taxon>
        <taxon>Lysobacterales</taxon>
        <taxon>Marinicellaceae</taxon>
        <taxon>Marinicella</taxon>
    </lineage>
</organism>
<dbReference type="Gene3D" id="1.10.340.30">
    <property type="entry name" value="Hypothetical protein, domain 2"/>
    <property type="match status" value="1"/>
</dbReference>
<dbReference type="RefSeq" id="WP_077410611.1">
    <property type="nucleotide sequence ID" value="NZ_JBHRTS010000002.1"/>
</dbReference>
<dbReference type="Gene3D" id="3.30.310.20">
    <property type="entry name" value="DNA-3-methyladenine glycosylase AlkA, N-terminal domain"/>
    <property type="match status" value="1"/>
</dbReference>
<keyword evidence="6" id="KW-0804">Transcription</keyword>
<dbReference type="Gene3D" id="3.40.10.10">
    <property type="entry name" value="DNA Methylphosphotriester Repair Domain"/>
    <property type="match status" value="1"/>
</dbReference>
<dbReference type="InterPro" id="IPR011257">
    <property type="entry name" value="DNA_glycosylase"/>
</dbReference>
<evidence type="ECO:0000259" key="8">
    <source>
        <dbReference type="PROSITE" id="PS01124"/>
    </source>
</evidence>
<dbReference type="EMBL" id="JBHRTS010000002">
    <property type="protein sequence ID" value="MFC3193269.1"/>
    <property type="molecule type" value="Genomic_DNA"/>
</dbReference>
<evidence type="ECO:0000313" key="10">
    <source>
        <dbReference type="Proteomes" id="UP001595533"/>
    </source>
</evidence>
<keyword evidence="2" id="KW-0489">Methyltransferase</keyword>
<dbReference type="PROSITE" id="PS01124">
    <property type="entry name" value="HTH_ARAC_FAMILY_2"/>
    <property type="match status" value="1"/>
</dbReference>
<keyword evidence="2" id="KW-0808">Transferase</keyword>
<dbReference type="Pfam" id="PF06029">
    <property type="entry name" value="AlkA_N"/>
    <property type="match status" value="1"/>
</dbReference>
<evidence type="ECO:0000256" key="7">
    <source>
        <dbReference type="ARBA" id="ARBA00023204"/>
    </source>
</evidence>
<dbReference type="Pfam" id="PF12833">
    <property type="entry name" value="HTH_18"/>
    <property type="match status" value="1"/>
</dbReference>
<dbReference type="PANTHER" id="PTHR43003">
    <property type="entry name" value="DNA-3-METHYLADENINE GLYCOSYLASE"/>
    <property type="match status" value="1"/>
</dbReference>
<evidence type="ECO:0000256" key="4">
    <source>
        <dbReference type="ARBA" id="ARBA00023015"/>
    </source>
</evidence>
<proteinExistence type="predicted"/>
<keyword evidence="4" id="KW-0805">Transcription regulation</keyword>
<keyword evidence="3" id="KW-0227">DNA damage</keyword>
<dbReference type="InterPro" id="IPR018060">
    <property type="entry name" value="HTH_AraC"/>
</dbReference>
<dbReference type="SUPFAM" id="SSF55945">
    <property type="entry name" value="TATA-box binding protein-like"/>
    <property type="match status" value="1"/>
</dbReference>